<dbReference type="Pfam" id="PF00072">
    <property type="entry name" value="Response_reg"/>
    <property type="match status" value="1"/>
</dbReference>
<dbReference type="EMBL" id="JAUSVF010000001">
    <property type="protein sequence ID" value="MDQ0319239.1"/>
    <property type="molecule type" value="Genomic_DNA"/>
</dbReference>
<comment type="caution">
    <text evidence="5">The sequence shown here is derived from an EMBL/GenBank/DDBJ whole genome shotgun (WGS) entry which is preliminary data.</text>
</comment>
<proteinExistence type="predicted"/>
<evidence type="ECO:0000256" key="2">
    <source>
        <dbReference type="ARBA" id="ARBA00023012"/>
    </source>
</evidence>
<evidence type="ECO:0000313" key="5">
    <source>
        <dbReference type="EMBL" id="MDQ0319239.1"/>
    </source>
</evidence>
<gene>
    <name evidence="5" type="ORF">QO002_001377</name>
</gene>
<feature type="domain" description="Response regulatory" evidence="4">
    <location>
        <begin position="12"/>
        <end position="126"/>
    </location>
</feature>
<dbReference type="SMART" id="SM00448">
    <property type="entry name" value="REC"/>
    <property type="match status" value="1"/>
</dbReference>
<dbReference type="CDD" id="cd00156">
    <property type="entry name" value="REC"/>
    <property type="match status" value="1"/>
</dbReference>
<dbReference type="PANTHER" id="PTHR44591:SF14">
    <property type="entry name" value="PROTEIN PILG"/>
    <property type="match status" value="1"/>
</dbReference>
<dbReference type="InterPro" id="IPR050595">
    <property type="entry name" value="Bact_response_regulator"/>
</dbReference>
<keyword evidence="2" id="KW-0902">Two-component regulatory system</keyword>
<dbReference type="PANTHER" id="PTHR44591">
    <property type="entry name" value="STRESS RESPONSE REGULATOR PROTEIN 1"/>
    <property type="match status" value="1"/>
</dbReference>
<evidence type="ECO:0000256" key="1">
    <source>
        <dbReference type="ARBA" id="ARBA00022553"/>
    </source>
</evidence>
<accession>A0ABU0BNE1</accession>
<dbReference type="PROSITE" id="PS50110">
    <property type="entry name" value="RESPONSE_REGULATORY"/>
    <property type="match status" value="1"/>
</dbReference>
<evidence type="ECO:0000313" key="6">
    <source>
        <dbReference type="Proteomes" id="UP001230207"/>
    </source>
</evidence>
<organism evidence="5 6">
    <name type="scientific">Pararhizobium capsulatum DSM 1112</name>
    <dbReference type="NCBI Taxonomy" id="1121113"/>
    <lineage>
        <taxon>Bacteria</taxon>
        <taxon>Pseudomonadati</taxon>
        <taxon>Pseudomonadota</taxon>
        <taxon>Alphaproteobacteria</taxon>
        <taxon>Hyphomicrobiales</taxon>
        <taxon>Rhizobiaceae</taxon>
        <taxon>Rhizobium/Agrobacterium group</taxon>
        <taxon>Pararhizobium</taxon>
    </lineage>
</organism>
<keyword evidence="1 3" id="KW-0597">Phosphoprotein</keyword>
<dbReference type="GO" id="GO:0003677">
    <property type="term" value="F:DNA binding"/>
    <property type="evidence" value="ECO:0007669"/>
    <property type="project" value="UniProtKB-KW"/>
</dbReference>
<dbReference type="SUPFAM" id="SSF52172">
    <property type="entry name" value="CheY-like"/>
    <property type="match status" value="1"/>
</dbReference>
<dbReference type="RefSeq" id="WP_307227964.1">
    <property type="nucleotide sequence ID" value="NZ_JAUSVF010000001.1"/>
</dbReference>
<keyword evidence="6" id="KW-1185">Reference proteome</keyword>
<evidence type="ECO:0000259" key="4">
    <source>
        <dbReference type="PROSITE" id="PS50110"/>
    </source>
</evidence>
<dbReference type="InterPro" id="IPR001789">
    <property type="entry name" value="Sig_transdc_resp-reg_receiver"/>
</dbReference>
<dbReference type="Gene3D" id="3.40.50.2300">
    <property type="match status" value="1"/>
</dbReference>
<protein>
    <submittedName>
        <fullName evidence="5">DNA-binding NtrC family response regulator</fullName>
    </submittedName>
</protein>
<keyword evidence="5" id="KW-0238">DNA-binding</keyword>
<dbReference type="InterPro" id="IPR011006">
    <property type="entry name" value="CheY-like_superfamily"/>
</dbReference>
<sequence>MMSETETVAAMTVLYIDDDEALGVLVRRNLGRLGLTVVNATDGASGLARLDEGGIDAVALDHFLTTETGLDVLHQMTTRPDHPPVVYVTGVGETAVVAEALRRGAVNWITKDISSEFFGRLAEALRDAFRRHRASADHS</sequence>
<evidence type="ECO:0000256" key="3">
    <source>
        <dbReference type="PROSITE-ProRule" id="PRU00169"/>
    </source>
</evidence>
<dbReference type="Proteomes" id="UP001230207">
    <property type="component" value="Unassembled WGS sequence"/>
</dbReference>
<feature type="modified residue" description="4-aspartylphosphate" evidence="3">
    <location>
        <position position="61"/>
    </location>
</feature>
<name>A0ABU0BNE1_9HYPH</name>
<reference evidence="5 6" key="1">
    <citation type="submission" date="2023-07" db="EMBL/GenBank/DDBJ databases">
        <title>Genomic Encyclopedia of Type Strains, Phase IV (KMG-IV): sequencing the most valuable type-strain genomes for metagenomic binning, comparative biology and taxonomic classification.</title>
        <authorList>
            <person name="Goeker M."/>
        </authorList>
    </citation>
    <scope>NUCLEOTIDE SEQUENCE [LARGE SCALE GENOMIC DNA]</scope>
    <source>
        <strain evidence="5 6">DSM 1112</strain>
    </source>
</reference>